<evidence type="ECO:0000256" key="1">
    <source>
        <dbReference type="ARBA" id="ARBA00004496"/>
    </source>
</evidence>
<evidence type="ECO:0000256" key="5">
    <source>
        <dbReference type="ARBA" id="ARBA00022679"/>
    </source>
</evidence>
<dbReference type="InterPro" id="IPR006070">
    <property type="entry name" value="Sua5-like_dom"/>
</dbReference>
<dbReference type="PANTHER" id="PTHR17490">
    <property type="entry name" value="SUA5"/>
    <property type="match status" value="1"/>
</dbReference>
<dbReference type="PROSITE" id="PS51163">
    <property type="entry name" value="YRDC"/>
    <property type="match status" value="1"/>
</dbReference>
<dbReference type="GO" id="GO:0008033">
    <property type="term" value="P:tRNA processing"/>
    <property type="evidence" value="ECO:0007669"/>
    <property type="project" value="UniProtKB-KW"/>
</dbReference>
<dbReference type="Proteomes" id="UP000230564">
    <property type="component" value="Unassembled WGS sequence"/>
</dbReference>
<evidence type="ECO:0000256" key="7">
    <source>
        <dbReference type="ARBA" id="ARBA00022695"/>
    </source>
</evidence>
<comment type="similarity">
    <text evidence="2">Belongs to the SUA5 family.</text>
</comment>
<comment type="catalytic activity">
    <reaction evidence="11">
        <text>L-threonine + hydrogencarbonate + ATP = L-threonylcarbamoyladenylate + diphosphate + H2O</text>
        <dbReference type="Rhea" id="RHEA:36407"/>
        <dbReference type="ChEBI" id="CHEBI:15377"/>
        <dbReference type="ChEBI" id="CHEBI:17544"/>
        <dbReference type="ChEBI" id="CHEBI:30616"/>
        <dbReference type="ChEBI" id="CHEBI:33019"/>
        <dbReference type="ChEBI" id="CHEBI:57926"/>
        <dbReference type="ChEBI" id="CHEBI:73682"/>
        <dbReference type="EC" id="2.7.7.87"/>
    </reaction>
</comment>
<reference evidence="13 14" key="1">
    <citation type="submission" date="2017-09" db="EMBL/GenBank/DDBJ databases">
        <title>Depth-based differentiation of microbial function through sediment-hosted aquifers and enrichment of novel symbionts in the deep terrestrial subsurface.</title>
        <authorList>
            <person name="Probst A.J."/>
            <person name="Ladd B."/>
            <person name="Jarett J.K."/>
            <person name="Geller-Mcgrath D.E."/>
            <person name="Sieber C.M."/>
            <person name="Emerson J.B."/>
            <person name="Anantharaman K."/>
            <person name="Thomas B.C."/>
            <person name="Malmstrom R."/>
            <person name="Stieglmeier M."/>
            <person name="Klingl A."/>
            <person name="Woyke T."/>
            <person name="Ryan C.M."/>
            <person name="Banfield J.F."/>
        </authorList>
    </citation>
    <scope>NUCLEOTIDE SEQUENCE [LARGE SCALE GENOMIC DNA]</scope>
    <source>
        <strain evidence="13">CG11_big_fil_rev_8_21_14_0_20_36_20</strain>
    </source>
</reference>
<gene>
    <name evidence="13" type="ORF">COV55_02565</name>
</gene>
<evidence type="ECO:0000256" key="10">
    <source>
        <dbReference type="ARBA" id="ARBA00029774"/>
    </source>
</evidence>
<evidence type="ECO:0000256" key="11">
    <source>
        <dbReference type="ARBA" id="ARBA00048366"/>
    </source>
</evidence>
<dbReference type="NCBIfam" id="TIGR00057">
    <property type="entry name" value="L-threonylcarbamoyladenylate synthase"/>
    <property type="match status" value="1"/>
</dbReference>
<feature type="domain" description="YrdC-like" evidence="12">
    <location>
        <begin position="12"/>
        <end position="198"/>
    </location>
</feature>
<comment type="subcellular location">
    <subcellularLocation>
        <location evidence="1">Cytoplasm</location>
    </subcellularLocation>
</comment>
<evidence type="ECO:0000313" key="13">
    <source>
        <dbReference type="EMBL" id="PIR06703.1"/>
    </source>
</evidence>
<proteinExistence type="inferred from homology"/>
<dbReference type="GO" id="GO:0005737">
    <property type="term" value="C:cytoplasm"/>
    <property type="evidence" value="ECO:0007669"/>
    <property type="project" value="UniProtKB-SubCell"/>
</dbReference>
<dbReference type="GO" id="GO:0003725">
    <property type="term" value="F:double-stranded RNA binding"/>
    <property type="evidence" value="ECO:0007669"/>
    <property type="project" value="InterPro"/>
</dbReference>
<dbReference type="GO" id="GO:0006450">
    <property type="term" value="P:regulation of translational fidelity"/>
    <property type="evidence" value="ECO:0007669"/>
    <property type="project" value="TreeGrafter"/>
</dbReference>
<dbReference type="Pfam" id="PF01300">
    <property type="entry name" value="Sua5_yciO_yrdC"/>
    <property type="match status" value="1"/>
</dbReference>
<evidence type="ECO:0000256" key="9">
    <source>
        <dbReference type="ARBA" id="ARBA00022840"/>
    </source>
</evidence>
<keyword evidence="7" id="KW-0548">Nucleotidyltransferase</keyword>
<protein>
    <recommendedName>
        <fullName evidence="10">L-threonylcarbamoyladenylate synthase</fullName>
        <ecNumber evidence="3">2.7.7.87</ecNumber>
    </recommendedName>
    <alternativeName>
        <fullName evidence="10">L-threonylcarbamoyladenylate synthase</fullName>
    </alternativeName>
</protein>
<dbReference type="InterPro" id="IPR050156">
    <property type="entry name" value="TC-AMP_synthase_SUA5"/>
</dbReference>
<dbReference type="PANTHER" id="PTHR17490:SF16">
    <property type="entry name" value="THREONYLCARBAMOYL-AMP SYNTHASE"/>
    <property type="match status" value="1"/>
</dbReference>
<dbReference type="GO" id="GO:0005524">
    <property type="term" value="F:ATP binding"/>
    <property type="evidence" value="ECO:0007669"/>
    <property type="project" value="UniProtKB-KW"/>
</dbReference>
<dbReference type="AlphaFoldDB" id="A0A2H0NCT2"/>
<evidence type="ECO:0000313" key="14">
    <source>
        <dbReference type="Proteomes" id="UP000230564"/>
    </source>
</evidence>
<evidence type="ECO:0000259" key="12">
    <source>
        <dbReference type="PROSITE" id="PS51163"/>
    </source>
</evidence>
<evidence type="ECO:0000256" key="3">
    <source>
        <dbReference type="ARBA" id="ARBA00012584"/>
    </source>
</evidence>
<comment type="caution">
    <text evidence="13">The sequence shown here is derived from an EMBL/GenBank/DDBJ whole genome shotgun (WGS) entry which is preliminary data.</text>
</comment>
<accession>A0A2H0NCT2</accession>
<dbReference type="EC" id="2.7.7.87" evidence="3"/>
<organism evidence="13 14">
    <name type="scientific">Candidatus Komeilibacteria bacterium CG11_big_fil_rev_8_21_14_0_20_36_20</name>
    <dbReference type="NCBI Taxonomy" id="1974477"/>
    <lineage>
        <taxon>Bacteria</taxon>
        <taxon>Candidatus Komeiliibacteriota</taxon>
    </lineage>
</organism>
<keyword evidence="6" id="KW-0819">tRNA processing</keyword>
<evidence type="ECO:0000256" key="4">
    <source>
        <dbReference type="ARBA" id="ARBA00022490"/>
    </source>
</evidence>
<dbReference type="GO" id="GO:0000049">
    <property type="term" value="F:tRNA binding"/>
    <property type="evidence" value="ECO:0007669"/>
    <property type="project" value="TreeGrafter"/>
</dbReference>
<dbReference type="Gene3D" id="3.90.870.10">
    <property type="entry name" value="DHBP synthase"/>
    <property type="match status" value="1"/>
</dbReference>
<dbReference type="InterPro" id="IPR017945">
    <property type="entry name" value="DHBP_synth_RibB-like_a/b_dom"/>
</dbReference>
<evidence type="ECO:0000256" key="2">
    <source>
        <dbReference type="ARBA" id="ARBA00007663"/>
    </source>
</evidence>
<keyword evidence="9" id="KW-0067">ATP-binding</keyword>
<dbReference type="SUPFAM" id="SSF55821">
    <property type="entry name" value="YrdC/RibB"/>
    <property type="match status" value="1"/>
</dbReference>
<evidence type="ECO:0000256" key="8">
    <source>
        <dbReference type="ARBA" id="ARBA00022741"/>
    </source>
</evidence>
<name>A0A2H0NCT2_9BACT</name>
<keyword evidence="8" id="KW-0547">Nucleotide-binding</keyword>
<dbReference type="EMBL" id="PCWQ01000010">
    <property type="protein sequence ID" value="PIR06703.1"/>
    <property type="molecule type" value="Genomic_DNA"/>
</dbReference>
<keyword evidence="4" id="KW-0963">Cytoplasm</keyword>
<evidence type="ECO:0000256" key="6">
    <source>
        <dbReference type="ARBA" id="ARBA00022694"/>
    </source>
</evidence>
<dbReference type="GO" id="GO:0061710">
    <property type="term" value="F:L-threonylcarbamoyladenylate synthase"/>
    <property type="evidence" value="ECO:0007669"/>
    <property type="project" value="UniProtKB-EC"/>
</dbReference>
<keyword evidence="5" id="KW-0808">Transferase</keyword>
<sequence>MKEIKLTKTNHVQVLQQALSVLQAGGTIVYPTETSYGLGGDFYNNKSIDKIYTIKQKKRNIPLPVIVPDVLLASTLVNFTPEAKRLSVIYWPGPLTLILSLRPNKLSNYPFQTLGLRISSHPFVQNLVRILSAPLISTSANISGQDNCYTPQQIKNHFNQSSIQPDLFINAGILPIRQSSTVISFTEAGMKIMRQGEIKI</sequence>